<feature type="domain" description="GFO/IDH/MocA-like oxidoreductase" evidence="4">
    <location>
        <begin position="134"/>
        <end position="246"/>
    </location>
</feature>
<comment type="similarity">
    <text evidence="1">Belongs to the Gfo/Idh/MocA family.</text>
</comment>
<keyword evidence="6" id="KW-1185">Reference proteome</keyword>
<dbReference type="OrthoDB" id="64915at2759"/>
<protein>
    <submittedName>
        <fullName evidence="5">Uncharacterized protein</fullName>
    </submittedName>
</protein>
<reference evidence="6" key="1">
    <citation type="journal article" date="2023" name="Commun. Biol.">
        <title>Genome analysis of Parmales, the sister group of diatoms, reveals the evolutionary specialization of diatoms from phago-mixotrophs to photoautotrophs.</title>
        <authorList>
            <person name="Ban H."/>
            <person name="Sato S."/>
            <person name="Yoshikawa S."/>
            <person name="Yamada K."/>
            <person name="Nakamura Y."/>
            <person name="Ichinomiya M."/>
            <person name="Sato N."/>
            <person name="Blanc-Mathieu R."/>
            <person name="Endo H."/>
            <person name="Kuwata A."/>
            <person name="Ogata H."/>
        </authorList>
    </citation>
    <scope>NUCLEOTIDE SEQUENCE [LARGE SCALE GENOMIC DNA]</scope>
    <source>
        <strain evidence="6">NIES 3701</strain>
    </source>
</reference>
<dbReference type="GO" id="GO:0005737">
    <property type="term" value="C:cytoplasm"/>
    <property type="evidence" value="ECO:0007669"/>
    <property type="project" value="TreeGrafter"/>
</dbReference>
<evidence type="ECO:0000256" key="2">
    <source>
        <dbReference type="ARBA" id="ARBA00023002"/>
    </source>
</evidence>
<evidence type="ECO:0000259" key="4">
    <source>
        <dbReference type="Pfam" id="PF22725"/>
    </source>
</evidence>
<proteinExistence type="inferred from homology"/>
<dbReference type="Proteomes" id="UP001165085">
    <property type="component" value="Unassembled WGS sequence"/>
</dbReference>
<dbReference type="InterPro" id="IPR055170">
    <property type="entry name" value="GFO_IDH_MocA-like_dom"/>
</dbReference>
<dbReference type="InterPro" id="IPR000683">
    <property type="entry name" value="Gfo/Idh/MocA-like_OxRdtase_N"/>
</dbReference>
<comment type="caution">
    <text evidence="5">The sequence shown here is derived from an EMBL/GenBank/DDBJ whole genome shotgun (WGS) entry which is preliminary data.</text>
</comment>
<feature type="domain" description="Gfo/Idh/MocA-like oxidoreductase N-terminal" evidence="3">
    <location>
        <begin position="6"/>
        <end position="118"/>
    </location>
</feature>
<name>A0A9W7E8K4_9STRA</name>
<sequence length="327" mass="35783">MSAPLRLAILGTGRMGRIRAQHIFASPRFEIACVIDVNLQAAQSLASEFRVKNFSTTLSDFDYDGLVVSTPTFTHISAIEDCRDSVPIFLEKPIAEDAEGIRRAFEIAGKKGNKLCCGFQRRFDDTYVAGSTKVKNGEIGKVVNCNVIFGDHPCPSIEFLKEGGDIFMDLAPHDIDYVLNTLDDKIKNVYATGCSSDPVLKEAGVIDNATIICETVKGSTVNITMSRSAEYGYDQRCEFFGTKGSVHVGNYPKHHAVLSNSSGVTGSVLAHSFPQRFGQAFAKEMDEFADVMEGKKEWEVTQEDCIHVQNVAGAAGISYKEGRRVDV</sequence>
<dbReference type="AlphaFoldDB" id="A0A9W7E8K4"/>
<evidence type="ECO:0000313" key="5">
    <source>
        <dbReference type="EMBL" id="GMH66733.1"/>
    </source>
</evidence>
<dbReference type="SUPFAM" id="SSF51735">
    <property type="entry name" value="NAD(P)-binding Rossmann-fold domains"/>
    <property type="match status" value="1"/>
</dbReference>
<gene>
    <name evidence="5" type="ORF">TrST_g11811</name>
</gene>
<dbReference type="PANTHER" id="PTHR42840:SF3">
    <property type="entry name" value="BINDING ROSSMANN FOLD OXIDOREDUCTASE, PUTATIVE (AFU_ORTHOLOGUE AFUA_2G10240)-RELATED"/>
    <property type="match status" value="1"/>
</dbReference>
<organism evidence="5 6">
    <name type="scientific">Triparma strigata</name>
    <dbReference type="NCBI Taxonomy" id="1606541"/>
    <lineage>
        <taxon>Eukaryota</taxon>
        <taxon>Sar</taxon>
        <taxon>Stramenopiles</taxon>
        <taxon>Ochrophyta</taxon>
        <taxon>Bolidophyceae</taxon>
        <taxon>Parmales</taxon>
        <taxon>Triparmaceae</taxon>
        <taxon>Triparma</taxon>
    </lineage>
</organism>
<evidence type="ECO:0000256" key="1">
    <source>
        <dbReference type="ARBA" id="ARBA00010928"/>
    </source>
</evidence>
<keyword evidence="2" id="KW-0560">Oxidoreductase</keyword>
<dbReference type="GO" id="GO:0016491">
    <property type="term" value="F:oxidoreductase activity"/>
    <property type="evidence" value="ECO:0007669"/>
    <property type="project" value="UniProtKB-KW"/>
</dbReference>
<dbReference type="EMBL" id="BRXY01000111">
    <property type="protein sequence ID" value="GMH66733.1"/>
    <property type="molecule type" value="Genomic_DNA"/>
</dbReference>
<dbReference type="GO" id="GO:0006740">
    <property type="term" value="P:NADPH regeneration"/>
    <property type="evidence" value="ECO:0007669"/>
    <property type="project" value="TreeGrafter"/>
</dbReference>
<dbReference type="GO" id="GO:0000166">
    <property type="term" value="F:nucleotide binding"/>
    <property type="evidence" value="ECO:0007669"/>
    <property type="project" value="InterPro"/>
</dbReference>
<evidence type="ECO:0000259" key="3">
    <source>
        <dbReference type="Pfam" id="PF01408"/>
    </source>
</evidence>
<dbReference type="Pfam" id="PF22725">
    <property type="entry name" value="GFO_IDH_MocA_C3"/>
    <property type="match status" value="1"/>
</dbReference>
<dbReference type="Gene3D" id="3.40.50.720">
    <property type="entry name" value="NAD(P)-binding Rossmann-like Domain"/>
    <property type="match status" value="1"/>
</dbReference>
<dbReference type="Gene3D" id="3.30.360.10">
    <property type="entry name" value="Dihydrodipicolinate Reductase, domain 2"/>
    <property type="match status" value="1"/>
</dbReference>
<dbReference type="PANTHER" id="PTHR42840">
    <property type="entry name" value="NAD(P)-BINDING ROSSMANN-FOLD SUPERFAMILY PROTEIN-RELATED"/>
    <property type="match status" value="1"/>
</dbReference>
<evidence type="ECO:0000313" key="6">
    <source>
        <dbReference type="Proteomes" id="UP001165085"/>
    </source>
</evidence>
<dbReference type="SUPFAM" id="SSF55347">
    <property type="entry name" value="Glyceraldehyde-3-phosphate dehydrogenase-like, C-terminal domain"/>
    <property type="match status" value="1"/>
</dbReference>
<dbReference type="Pfam" id="PF01408">
    <property type="entry name" value="GFO_IDH_MocA"/>
    <property type="match status" value="1"/>
</dbReference>
<accession>A0A9W7E8K4</accession>
<dbReference type="InterPro" id="IPR036291">
    <property type="entry name" value="NAD(P)-bd_dom_sf"/>
</dbReference>